<comment type="caution">
    <text evidence="3">The sequence shown here is derived from an EMBL/GenBank/DDBJ whole genome shotgun (WGS) entry which is preliminary data.</text>
</comment>
<keyword evidence="2" id="KW-0732">Signal</keyword>
<feature type="region of interest" description="Disordered" evidence="1">
    <location>
        <begin position="188"/>
        <end position="216"/>
    </location>
</feature>
<gene>
    <name evidence="3" type="ORF">CYCCA115_LOCUS929</name>
</gene>
<name>A0AAD2CHA2_9STRA</name>
<evidence type="ECO:0000256" key="1">
    <source>
        <dbReference type="SAM" id="MobiDB-lite"/>
    </source>
</evidence>
<reference evidence="3" key="1">
    <citation type="submission" date="2023-08" db="EMBL/GenBank/DDBJ databases">
        <authorList>
            <person name="Audoor S."/>
            <person name="Bilcke G."/>
        </authorList>
    </citation>
    <scope>NUCLEOTIDE SEQUENCE</scope>
</reference>
<dbReference type="AlphaFoldDB" id="A0AAD2CHA2"/>
<keyword evidence="4" id="KW-1185">Reference proteome</keyword>
<evidence type="ECO:0008006" key="5">
    <source>
        <dbReference type="Google" id="ProtNLM"/>
    </source>
</evidence>
<feature type="signal peptide" evidence="2">
    <location>
        <begin position="1"/>
        <end position="19"/>
    </location>
</feature>
<dbReference type="Proteomes" id="UP001295423">
    <property type="component" value="Unassembled WGS sequence"/>
</dbReference>
<evidence type="ECO:0000313" key="4">
    <source>
        <dbReference type="Proteomes" id="UP001295423"/>
    </source>
</evidence>
<evidence type="ECO:0000256" key="2">
    <source>
        <dbReference type="SAM" id="SignalP"/>
    </source>
</evidence>
<organism evidence="3 4">
    <name type="scientific">Cylindrotheca closterium</name>
    <dbReference type="NCBI Taxonomy" id="2856"/>
    <lineage>
        <taxon>Eukaryota</taxon>
        <taxon>Sar</taxon>
        <taxon>Stramenopiles</taxon>
        <taxon>Ochrophyta</taxon>
        <taxon>Bacillariophyta</taxon>
        <taxon>Bacillariophyceae</taxon>
        <taxon>Bacillariophycidae</taxon>
        <taxon>Bacillariales</taxon>
        <taxon>Bacillariaceae</taxon>
        <taxon>Cylindrotheca</taxon>
    </lineage>
</organism>
<accession>A0AAD2CHA2</accession>
<evidence type="ECO:0000313" key="3">
    <source>
        <dbReference type="EMBL" id="CAJ1921434.1"/>
    </source>
</evidence>
<sequence>MKLLLQSAVTYLLFAEAVAFAPASRYGYTASSFALEAAKESNNHLGNSIKAFGVAATIFAFNLATPSNVEAQDVFGGSSLQVAETIKTMEFSLPSSYDAISDVKKSSVDELSQEENLLTGTVVKKVPKAATERMTVSPKLTDEEKKAIEAQKKADKEAAAAAKAASDAEKKAEREIAAKEKAVAKAAADKEKAATKKAQSEAKARAEAAKEEAAKAKQFSDVEFVDTGLPSYGDSAKMRGKSAFSI</sequence>
<proteinExistence type="predicted"/>
<dbReference type="EMBL" id="CAKOGP040000002">
    <property type="protein sequence ID" value="CAJ1921434.1"/>
    <property type="molecule type" value="Genomic_DNA"/>
</dbReference>
<protein>
    <recommendedName>
        <fullName evidence="5">PS II complex 12 kDa extrinsic protein</fullName>
    </recommendedName>
</protein>
<feature type="chain" id="PRO_5042173992" description="PS II complex 12 kDa extrinsic protein" evidence="2">
    <location>
        <begin position="20"/>
        <end position="246"/>
    </location>
</feature>